<reference evidence="1" key="2">
    <citation type="submission" date="2021-10" db="EMBL/GenBank/DDBJ databases">
        <authorList>
            <person name="Piombo E."/>
        </authorList>
    </citation>
    <scope>NUCLEOTIDE SEQUENCE</scope>
</reference>
<keyword evidence="2" id="KW-1185">Reference proteome</keyword>
<gene>
    <name evidence="1" type="ORF">CRV2_00022015</name>
</gene>
<accession>A0ACA9UID8</accession>
<organism evidence="1 2">
    <name type="scientific">Clonostachys rosea f. rosea IK726</name>
    <dbReference type="NCBI Taxonomy" id="1349383"/>
    <lineage>
        <taxon>Eukaryota</taxon>
        <taxon>Fungi</taxon>
        <taxon>Dikarya</taxon>
        <taxon>Ascomycota</taxon>
        <taxon>Pezizomycotina</taxon>
        <taxon>Sordariomycetes</taxon>
        <taxon>Hypocreomycetidae</taxon>
        <taxon>Hypocreales</taxon>
        <taxon>Bionectriaceae</taxon>
        <taxon>Clonostachys</taxon>
    </lineage>
</organism>
<proteinExistence type="predicted"/>
<evidence type="ECO:0000313" key="1">
    <source>
        <dbReference type="EMBL" id="CAG9952827.1"/>
    </source>
</evidence>
<evidence type="ECO:0000313" key="2">
    <source>
        <dbReference type="Proteomes" id="UP000836387"/>
    </source>
</evidence>
<dbReference type="EMBL" id="CADEHS020000506">
    <property type="protein sequence ID" value="CAG9952827.1"/>
    <property type="molecule type" value="Genomic_DNA"/>
</dbReference>
<comment type="caution">
    <text evidence="1">The sequence shown here is derived from an EMBL/GenBank/DDBJ whole genome shotgun (WGS) entry which is preliminary data.</text>
</comment>
<name>A0ACA9UID8_BIOOC</name>
<sequence length="98" mass="10854">MQPPSIRQDFIIWDPIRKPAFNTSNPKPAGRAKTGAYEKVPGALSDEEMFALFNLGGEKLWAFLNKKAESLSDGSEKGKNCEERKGGREEGERGEGRV</sequence>
<protein>
    <submittedName>
        <fullName evidence="1">Uncharacterized protein</fullName>
    </submittedName>
</protein>
<dbReference type="Proteomes" id="UP000836387">
    <property type="component" value="Unassembled WGS sequence"/>
</dbReference>
<reference evidence="1" key="1">
    <citation type="submission" date="2020-04" db="EMBL/GenBank/DDBJ databases">
        <authorList>
            <person name="Broberg M."/>
        </authorList>
    </citation>
    <scope>NUCLEOTIDE SEQUENCE</scope>
</reference>